<proteinExistence type="predicted"/>
<evidence type="ECO:0000259" key="1">
    <source>
        <dbReference type="Pfam" id="PF13439"/>
    </source>
</evidence>
<dbReference type="Gene3D" id="3.40.50.2000">
    <property type="entry name" value="Glycogen Phosphorylase B"/>
    <property type="match status" value="1"/>
</dbReference>
<dbReference type="GO" id="GO:0016757">
    <property type="term" value="F:glycosyltransferase activity"/>
    <property type="evidence" value="ECO:0007669"/>
    <property type="project" value="UniProtKB-ARBA"/>
</dbReference>
<dbReference type="InterPro" id="IPR028098">
    <property type="entry name" value="Glyco_trans_4-like_N"/>
</dbReference>
<feature type="non-terminal residue" evidence="2">
    <location>
        <position position="156"/>
    </location>
</feature>
<dbReference type="EMBL" id="KF123254">
    <property type="protein sequence ID" value="AIA90555.1"/>
    <property type="molecule type" value="Genomic_DNA"/>
</dbReference>
<feature type="domain" description="Glycosyltransferase subfamily 4-like N-terminal" evidence="1">
    <location>
        <begin position="16"/>
        <end position="123"/>
    </location>
</feature>
<reference evidence="2" key="1">
    <citation type="journal article" date="2013" name="Environ. Microbiol.">
        <title>Seasonally variable intestinal metagenomes of the red palm weevil (Rhynchophorus ferrugineus).</title>
        <authorList>
            <person name="Jia S."/>
            <person name="Zhang X."/>
            <person name="Zhang G."/>
            <person name="Yin A."/>
            <person name="Zhang S."/>
            <person name="Li F."/>
            <person name="Wang L."/>
            <person name="Zhao D."/>
            <person name="Yun Q."/>
            <person name="Tala"/>
            <person name="Wang J."/>
            <person name="Sun G."/>
            <person name="Baabdullah M."/>
            <person name="Yu X."/>
            <person name="Hu S."/>
            <person name="Al-Mssallem I.S."/>
            <person name="Yu J."/>
        </authorList>
    </citation>
    <scope>NUCLEOTIDE SEQUENCE</scope>
</reference>
<sequence length="156" mass="17281">MVGELQALGGEWMEFAFSTSHPLRRRANMTKLRELIDSERVELLHAHGSEAARALSTALRRKTVPLVTTYLGVPSPPQRFGVDPVVKGNIVLAQSVYAANMIMKHHSIPRERVVVVPPSIDTDWFAPASIGADRVAALRHAWHVHPHERIVLAPGH</sequence>
<dbReference type="SUPFAM" id="SSF53756">
    <property type="entry name" value="UDP-Glycosyltransferase/glycogen phosphorylase"/>
    <property type="match status" value="1"/>
</dbReference>
<accession>A0A060CC01</accession>
<name>A0A060CC01_9HYPH</name>
<evidence type="ECO:0000313" key="2">
    <source>
        <dbReference type="EMBL" id="AIA90555.1"/>
    </source>
</evidence>
<protein>
    <submittedName>
        <fullName evidence="2">CAZy families GT4 protein</fullName>
    </submittedName>
</protein>
<dbReference type="AlphaFoldDB" id="A0A060CC01"/>
<organism evidence="2">
    <name type="scientific">uncultured Hyphomicrobium sp</name>
    <dbReference type="NCBI Taxonomy" id="194373"/>
    <lineage>
        <taxon>Bacteria</taxon>
        <taxon>Pseudomonadati</taxon>
        <taxon>Pseudomonadota</taxon>
        <taxon>Alphaproteobacteria</taxon>
        <taxon>Hyphomicrobiales</taxon>
        <taxon>Hyphomicrobiaceae</taxon>
        <taxon>Hyphomicrobium</taxon>
        <taxon>environmental samples</taxon>
    </lineage>
</organism>
<dbReference type="Pfam" id="PF13439">
    <property type="entry name" value="Glyco_transf_4"/>
    <property type="match status" value="1"/>
</dbReference>